<dbReference type="GO" id="GO:0000428">
    <property type="term" value="C:DNA-directed RNA polymerase complex"/>
    <property type="evidence" value="ECO:0007669"/>
    <property type="project" value="UniProtKB-KW"/>
</dbReference>
<evidence type="ECO:0000256" key="3">
    <source>
        <dbReference type="ARBA" id="ARBA00022478"/>
    </source>
</evidence>
<dbReference type="SMART" id="SM01409">
    <property type="entry name" value="RNA_pol_Rpb6"/>
    <property type="match status" value="1"/>
</dbReference>
<dbReference type="AlphaFoldDB" id="X0YN68"/>
<dbReference type="PANTHER" id="PTHR34476">
    <property type="entry name" value="DNA-DIRECTED RNA POLYMERASE SUBUNIT OMEGA"/>
    <property type="match status" value="1"/>
</dbReference>
<comment type="caution">
    <text evidence="8">The sequence shown here is derived from an EMBL/GenBank/DDBJ whole genome shotgun (WGS) entry which is preliminary data.</text>
</comment>
<accession>X0YN68</accession>
<evidence type="ECO:0000256" key="5">
    <source>
        <dbReference type="ARBA" id="ARBA00022695"/>
    </source>
</evidence>
<dbReference type="NCBIfam" id="TIGR00690">
    <property type="entry name" value="rpoZ"/>
    <property type="match status" value="1"/>
</dbReference>
<comment type="catalytic activity">
    <reaction evidence="7">
        <text>RNA(n) + a ribonucleoside 5'-triphosphate = RNA(n+1) + diphosphate</text>
        <dbReference type="Rhea" id="RHEA:21248"/>
        <dbReference type="Rhea" id="RHEA-COMP:14527"/>
        <dbReference type="Rhea" id="RHEA-COMP:17342"/>
        <dbReference type="ChEBI" id="CHEBI:33019"/>
        <dbReference type="ChEBI" id="CHEBI:61557"/>
        <dbReference type="ChEBI" id="CHEBI:140395"/>
        <dbReference type="EC" id="2.7.7.6"/>
    </reaction>
</comment>
<dbReference type="EC" id="2.7.7.6" evidence="2"/>
<evidence type="ECO:0000256" key="7">
    <source>
        <dbReference type="ARBA" id="ARBA00048552"/>
    </source>
</evidence>
<dbReference type="GO" id="GO:0003677">
    <property type="term" value="F:DNA binding"/>
    <property type="evidence" value="ECO:0007669"/>
    <property type="project" value="InterPro"/>
</dbReference>
<keyword evidence="6" id="KW-0804">Transcription</keyword>
<evidence type="ECO:0000256" key="1">
    <source>
        <dbReference type="ARBA" id="ARBA00006711"/>
    </source>
</evidence>
<keyword evidence="4" id="KW-0808">Transferase</keyword>
<sequence length="81" mass="9166">MARVTVEDSLKNVDNRFILVHMANKRTRQLLKGVKPLIEAEDNREIVKSLREVAALKVNLDDDTDAALRQGGYMTVAEEQD</sequence>
<dbReference type="GO" id="GO:0003899">
    <property type="term" value="F:DNA-directed RNA polymerase activity"/>
    <property type="evidence" value="ECO:0007669"/>
    <property type="project" value="UniProtKB-EC"/>
</dbReference>
<dbReference type="GO" id="GO:0006351">
    <property type="term" value="P:DNA-templated transcription"/>
    <property type="evidence" value="ECO:0007669"/>
    <property type="project" value="InterPro"/>
</dbReference>
<dbReference type="HAMAP" id="MF_00366">
    <property type="entry name" value="RNApol_bact_RpoZ"/>
    <property type="match status" value="1"/>
</dbReference>
<dbReference type="PANTHER" id="PTHR34476:SF1">
    <property type="entry name" value="DNA-DIRECTED RNA POLYMERASE SUBUNIT OMEGA"/>
    <property type="match status" value="1"/>
</dbReference>
<evidence type="ECO:0000256" key="2">
    <source>
        <dbReference type="ARBA" id="ARBA00012418"/>
    </source>
</evidence>
<gene>
    <name evidence="8" type="ORF">S01H4_19617</name>
</gene>
<keyword evidence="3" id="KW-0240">DNA-directed RNA polymerase</keyword>
<dbReference type="InterPro" id="IPR003716">
    <property type="entry name" value="DNA-dir_RNA_pol_omega"/>
</dbReference>
<reference evidence="8" key="1">
    <citation type="journal article" date="2014" name="Front. Microbiol.">
        <title>High frequency of phylogenetically diverse reductive dehalogenase-homologous genes in deep subseafloor sedimentary metagenomes.</title>
        <authorList>
            <person name="Kawai M."/>
            <person name="Futagami T."/>
            <person name="Toyoda A."/>
            <person name="Takaki Y."/>
            <person name="Nishi S."/>
            <person name="Hori S."/>
            <person name="Arai W."/>
            <person name="Tsubouchi T."/>
            <person name="Morono Y."/>
            <person name="Uchiyama I."/>
            <person name="Ito T."/>
            <person name="Fujiyama A."/>
            <person name="Inagaki F."/>
            <person name="Takami H."/>
        </authorList>
    </citation>
    <scope>NUCLEOTIDE SEQUENCE</scope>
    <source>
        <strain evidence="8">Expedition CK06-06</strain>
    </source>
</reference>
<protein>
    <recommendedName>
        <fullName evidence="2">DNA-directed RNA polymerase</fullName>
        <ecNumber evidence="2">2.7.7.6</ecNumber>
    </recommendedName>
</protein>
<proteinExistence type="inferred from homology"/>
<name>X0YN68_9ZZZZ</name>
<dbReference type="InterPro" id="IPR006110">
    <property type="entry name" value="Pol_omega/Rpo6/RPB6"/>
</dbReference>
<keyword evidence="5" id="KW-0548">Nucleotidyltransferase</keyword>
<comment type="similarity">
    <text evidence="1">Belongs to the RNA polymerase subunit omega family.</text>
</comment>
<organism evidence="8">
    <name type="scientific">marine sediment metagenome</name>
    <dbReference type="NCBI Taxonomy" id="412755"/>
    <lineage>
        <taxon>unclassified sequences</taxon>
        <taxon>metagenomes</taxon>
        <taxon>ecological metagenomes</taxon>
    </lineage>
</organism>
<dbReference type="Gene3D" id="3.90.940.10">
    <property type="match status" value="1"/>
</dbReference>
<evidence type="ECO:0000256" key="6">
    <source>
        <dbReference type="ARBA" id="ARBA00023163"/>
    </source>
</evidence>
<dbReference type="Pfam" id="PF01192">
    <property type="entry name" value="RNA_pol_Rpb6"/>
    <property type="match status" value="1"/>
</dbReference>
<evidence type="ECO:0000256" key="4">
    <source>
        <dbReference type="ARBA" id="ARBA00022679"/>
    </source>
</evidence>
<dbReference type="EMBL" id="BART01008760">
    <property type="protein sequence ID" value="GAG57729.1"/>
    <property type="molecule type" value="Genomic_DNA"/>
</dbReference>
<dbReference type="SUPFAM" id="SSF63562">
    <property type="entry name" value="RPB6/omega subunit-like"/>
    <property type="match status" value="1"/>
</dbReference>
<evidence type="ECO:0000313" key="8">
    <source>
        <dbReference type="EMBL" id="GAG57729.1"/>
    </source>
</evidence>
<dbReference type="InterPro" id="IPR036161">
    <property type="entry name" value="RPB6/omega-like_sf"/>
</dbReference>